<dbReference type="Pfam" id="PF14284">
    <property type="entry name" value="PcfJ"/>
    <property type="match status" value="1"/>
</dbReference>
<organism evidence="1 2">
    <name type="scientific">Lamprobacter modestohalophilus</name>
    <dbReference type="NCBI Taxonomy" id="1064514"/>
    <lineage>
        <taxon>Bacteria</taxon>
        <taxon>Pseudomonadati</taxon>
        <taxon>Pseudomonadota</taxon>
        <taxon>Gammaproteobacteria</taxon>
        <taxon>Chromatiales</taxon>
        <taxon>Chromatiaceae</taxon>
        <taxon>Lamprobacter</taxon>
    </lineage>
</organism>
<gene>
    <name evidence="1" type="ORF">CKO42_10120</name>
</gene>
<accession>A0A9X0W9J0</accession>
<dbReference type="EMBL" id="NRRY01000013">
    <property type="protein sequence ID" value="MBK1618783.1"/>
    <property type="molecule type" value="Genomic_DNA"/>
</dbReference>
<comment type="caution">
    <text evidence="1">The sequence shown here is derived from an EMBL/GenBank/DDBJ whole genome shotgun (WGS) entry which is preliminary data.</text>
</comment>
<protein>
    <submittedName>
        <fullName evidence="1">Uncharacterized protein</fullName>
    </submittedName>
</protein>
<dbReference type="InterPro" id="IPR025586">
    <property type="entry name" value="PcfJ"/>
</dbReference>
<name>A0A9X0W9J0_9GAMM</name>
<proteinExistence type="predicted"/>
<dbReference type="Proteomes" id="UP001138768">
    <property type="component" value="Unassembled WGS sequence"/>
</dbReference>
<evidence type="ECO:0000313" key="2">
    <source>
        <dbReference type="Proteomes" id="UP001138768"/>
    </source>
</evidence>
<dbReference type="AlphaFoldDB" id="A0A9X0W9J0"/>
<reference evidence="1 2" key="1">
    <citation type="journal article" date="2020" name="Microorganisms">
        <title>Osmotic Adaptation and Compatible Solute Biosynthesis of Phototrophic Bacteria as Revealed from Genome Analyses.</title>
        <authorList>
            <person name="Imhoff J.F."/>
            <person name="Rahn T."/>
            <person name="Kunzel S."/>
            <person name="Keller A."/>
            <person name="Neulinger S.C."/>
        </authorList>
    </citation>
    <scope>NUCLEOTIDE SEQUENCE [LARGE SCALE GENOMIC DNA]</scope>
    <source>
        <strain evidence="1 2">DSM 25653</strain>
    </source>
</reference>
<keyword evidence="2" id="KW-1185">Reference proteome</keyword>
<sequence>MDQQGDVFPHWTHRVIGDDSSNRAAAALLRRLFQSGLLREYRACLYRNGDIPGVRQALLINLGSPVGDADALGMQRALWLVEQDNRKLFLYGQDRRCSPAQVGGAVLHGKPVLEPDSDWISALANSLAARVLRTQAQGGASVSTHQATTLGLLARVEHAILQTAIEAFSKGLNADTLAILRHEGHGNWTTYNFYLDAAGNPDRNRLQAAHSFPFFSQALRDDWRLRREVDRGVPLLRTLAEVHQIRPRTIQHCRHFEPARIGQDHRSTMLRQLDQLPAEYLPKSDDDHRVFQELWQPLVDLACVLQRDVLELAAPFAQGWGQGQRVLANKLGAALDFDAIYAFARATYRYSVYPALKAELAKRGQPADVAEDPPLAFFAAWFGQVGLRRLAQMALQWRDAYRQFSLERLGLRGAEAAASLDWLPVVGGAAGYSHGNYRVIELTSHQALELEGREQEHCVASYAVKCLTGDSALFSIRERATGKILSTFEVDLRRDRPLLVKHYAQGNQTPKPALQAVAERFVKRVMEPTPIQRIAAVRDARRRAGAPVVHRLDSPDSQESELTAQEQQRLAEMLAFTYPAEVQRRDVSRYLERKGLLNLFIRTSGIDAEQVKIAHTA</sequence>
<evidence type="ECO:0000313" key="1">
    <source>
        <dbReference type="EMBL" id="MBK1618783.1"/>
    </source>
</evidence>